<dbReference type="RefSeq" id="XP_014180713.1">
    <property type="nucleotide sequence ID" value="XM_014325238.1"/>
</dbReference>
<dbReference type="CDD" id="cd03887">
    <property type="entry name" value="M20_Acy1L2"/>
    <property type="match status" value="1"/>
</dbReference>
<evidence type="ECO:0000313" key="3">
    <source>
        <dbReference type="EMBL" id="EJT48748.1"/>
    </source>
</evidence>
<dbReference type="GeneID" id="25985807"/>
<dbReference type="PANTHER" id="PTHR30575:SF0">
    <property type="entry name" value="XAA-ARG DIPEPTIDASE"/>
    <property type="match status" value="1"/>
</dbReference>
<comment type="caution">
    <text evidence="3">The sequence shown here is derived from an EMBL/GenBank/DDBJ whole genome shotgun (WGS) entry which is preliminary data.</text>
</comment>
<dbReference type="SUPFAM" id="SSF55031">
    <property type="entry name" value="Bacterial exopeptidase dimerisation domain"/>
    <property type="match status" value="1"/>
</dbReference>
<dbReference type="InterPro" id="IPR052030">
    <property type="entry name" value="Peptidase_M20/M20A_hydrolases"/>
</dbReference>
<evidence type="ECO:0000313" key="4">
    <source>
        <dbReference type="Proteomes" id="UP000002748"/>
    </source>
</evidence>
<protein>
    <submittedName>
        <fullName evidence="3">Amidohydrolase</fullName>
    </submittedName>
</protein>
<name>J5QRM2_TRIAS</name>
<sequence>MGCFGALFKKNSEFAPAYAPPTAEVKRDVCEPKQVPASVPKEVEHFEPCGCSDLSSAFARMSAGDADLPAYEEFSEFKDDAVRETIRKTIDSYASKLTEISLYISDHPEESYEEHKACAKLTAFLKDEGFDVETPYKKLDTAFRASYSHGSGRTFAFCSEYDALPGVGHACGHNLIAVSGVAALLGLRAAMKKHDIKGTVELLGTPAEEGGVGKGVLIERGAFKFIDASMMIHPTGLMGGRYGVGGIVPTLAICGLNVDFIGRAAHAGMAPWDGINALDAAHIAYASVSALRQQLHPDVRVHGIITKGGDRPNIVPAHTRMEYYVRAPAAASVKDLTAKLTTLFEAAGKATGCKVQTEVTPMMYELRNNGPLSNHYASVMKDAGHPVLVALDDFTGAGASTDFGNVTYTVPAAHPHFSIPATEGKANHTPEFTERCRSPKAHELTYEFAGGMAVTAARFLTDDEFAKEAKKCWEKDMERVGKP</sequence>
<dbReference type="InterPro" id="IPR036264">
    <property type="entry name" value="Bact_exopeptidase_dim_dom"/>
</dbReference>
<dbReference type="Proteomes" id="UP000002748">
    <property type="component" value="Unassembled WGS sequence"/>
</dbReference>
<accession>J5QRM2</accession>
<dbReference type="InterPro" id="IPR011650">
    <property type="entry name" value="Peptidase_M20_dimer"/>
</dbReference>
<dbReference type="HOGENOM" id="CLU_031812_1_1_1"/>
<dbReference type="AlphaFoldDB" id="J5QRM2"/>
<dbReference type="FunFam" id="3.30.70.360:FF:000004">
    <property type="entry name" value="Peptidase M20 domain-containing protein 2"/>
    <property type="match status" value="1"/>
</dbReference>
<dbReference type="Pfam" id="PF01546">
    <property type="entry name" value="Peptidase_M20"/>
    <property type="match status" value="1"/>
</dbReference>
<dbReference type="EMBL" id="ALBS01000193">
    <property type="protein sequence ID" value="EJT48748.1"/>
    <property type="molecule type" value="Genomic_DNA"/>
</dbReference>
<dbReference type="NCBIfam" id="TIGR01891">
    <property type="entry name" value="amidohydrolases"/>
    <property type="match status" value="1"/>
</dbReference>
<proteinExistence type="inferred from homology"/>
<comment type="similarity">
    <text evidence="1">Belongs to the peptidase M20A family.</text>
</comment>
<dbReference type="Gene3D" id="3.40.630.10">
    <property type="entry name" value="Zn peptidases"/>
    <property type="match status" value="1"/>
</dbReference>
<dbReference type="SUPFAM" id="SSF53187">
    <property type="entry name" value="Zn-dependent exopeptidases"/>
    <property type="match status" value="1"/>
</dbReference>
<dbReference type="KEGG" id="tasa:A1Q1_02293"/>
<evidence type="ECO:0000256" key="1">
    <source>
        <dbReference type="ARBA" id="ARBA00006247"/>
    </source>
</evidence>
<dbReference type="GO" id="GO:0016805">
    <property type="term" value="F:dipeptidase activity"/>
    <property type="evidence" value="ECO:0007669"/>
    <property type="project" value="TreeGrafter"/>
</dbReference>
<organism evidence="3 4">
    <name type="scientific">Trichosporon asahii var. asahii (strain ATCC 90039 / CBS 2479 / JCM 2466 / KCTC 7840 / NBRC 103889/ NCYC 2677 / UAMH 7654)</name>
    <name type="common">Yeast</name>
    <dbReference type="NCBI Taxonomy" id="1186058"/>
    <lineage>
        <taxon>Eukaryota</taxon>
        <taxon>Fungi</taxon>
        <taxon>Dikarya</taxon>
        <taxon>Basidiomycota</taxon>
        <taxon>Agaricomycotina</taxon>
        <taxon>Tremellomycetes</taxon>
        <taxon>Trichosporonales</taxon>
        <taxon>Trichosporonaceae</taxon>
        <taxon>Trichosporon</taxon>
    </lineage>
</organism>
<dbReference type="Pfam" id="PF07687">
    <property type="entry name" value="M20_dimer"/>
    <property type="match status" value="1"/>
</dbReference>
<gene>
    <name evidence="3" type="ORF">A1Q1_02293</name>
</gene>
<keyword evidence="3" id="KW-0378">Hydrolase</keyword>
<dbReference type="VEuPathDB" id="FungiDB:A1Q1_02293"/>
<dbReference type="InterPro" id="IPR017439">
    <property type="entry name" value="Amidohydrolase"/>
</dbReference>
<reference evidence="3 4" key="1">
    <citation type="journal article" date="2012" name="Eukaryot. Cell">
        <title>Draft genome sequence of CBS 2479, the standard type strain of Trichosporon asahii.</title>
        <authorList>
            <person name="Yang R.Y."/>
            <person name="Li H.T."/>
            <person name="Zhu H."/>
            <person name="Zhou G.P."/>
            <person name="Wang M."/>
            <person name="Wang L."/>
        </authorList>
    </citation>
    <scope>NUCLEOTIDE SEQUENCE [LARGE SCALE GENOMIC DNA]</scope>
    <source>
        <strain evidence="4">ATCC 90039 / CBS 2479 / JCM 2466 / KCTC 7840 / NCYC 2677 / UAMH 7654</strain>
    </source>
</reference>
<feature type="domain" description="Peptidase M20 dimerisation" evidence="2">
    <location>
        <begin position="253"/>
        <end position="349"/>
    </location>
</feature>
<dbReference type="OrthoDB" id="6119954at2759"/>
<evidence type="ECO:0000259" key="2">
    <source>
        <dbReference type="Pfam" id="PF07687"/>
    </source>
</evidence>
<dbReference type="InterPro" id="IPR002933">
    <property type="entry name" value="Peptidase_M20"/>
</dbReference>
<dbReference type="PANTHER" id="PTHR30575">
    <property type="entry name" value="PEPTIDASE M20"/>
    <property type="match status" value="1"/>
</dbReference>
<dbReference type="Gene3D" id="3.30.70.360">
    <property type="match status" value="1"/>
</dbReference>